<dbReference type="GO" id="GO:0005634">
    <property type="term" value="C:nucleus"/>
    <property type="evidence" value="ECO:0007669"/>
    <property type="project" value="UniProtKB-SubCell"/>
</dbReference>
<keyword evidence="5" id="KW-0238">DNA-binding</keyword>
<dbReference type="SMART" id="SM00351">
    <property type="entry name" value="PAX"/>
    <property type="match status" value="1"/>
</dbReference>
<proteinExistence type="predicted"/>
<keyword evidence="7" id="KW-0539">Nucleus</keyword>
<dbReference type="OrthoDB" id="3225452at2759"/>
<dbReference type="PANTHER" id="PTHR45636">
    <property type="entry name" value="PAIRED BOX PROTEIN PAX-6-RELATED-RELATED"/>
    <property type="match status" value="1"/>
</dbReference>
<feature type="region of interest" description="Disordered" evidence="8">
    <location>
        <begin position="192"/>
        <end position="220"/>
    </location>
</feature>
<dbReference type="AlphaFoldDB" id="A0A1J1HG90"/>
<evidence type="ECO:0000256" key="3">
    <source>
        <dbReference type="ARBA" id="ARBA00022724"/>
    </source>
</evidence>
<dbReference type="PANTHER" id="PTHR45636:SF16">
    <property type="entry name" value="PAIRED BOX POX-MESO PROTEIN"/>
    <property type="match status" value="1"/>
</dbReference>
<reference evidence="10 11" key="1">
    <citation type="submission" date="2015-04" db="EMBL/GenBank/DDBJ databases">
        <authorList>
            <person name="Syromyatnikov M.Y."/>
            <person name="Popov V.N."/>
        </authorList>
    </citation>
    <scope>NUCLEOTIDE SEQUENCE [LARGE SCALE GENOMIC DNA]</scope>
</reference>
<dbReference type="Gene3D" id="1.10.10.10">
    <property type="entry name" value="Winged helix-like DNA-binding domain superfamily/Winged helix DNA-binding domain"/>
    <property type="match status" value="2"/>
</dbReference>
<organism evidence="10 11">
    <name type="scientific">Clunio marinus</name>
    <dbReference type="NCBI Taxonomy" id="568069"/>
    <lineage>
        <taxon>Eukaryota</taxon>
        <taxon>Metazoa</taxon>
        <taxon>Ecdysozoa</taxon>
        <taxon>Arthropoda</taxon>
        <taxon>Hexapoda</taxon>
        <taxon>Insecta</taxon>
        <taxon>Pterygota</taxon>
        <taxon>Neoptera</taxon>
        <taxon>Endopterygota</taxon>
        <taxon>Diptera</taxon>
        <taxon>Nematocera</taxon>
        <taxon>Chironomoidea</taxon>
        <taxon>Chironomidae</taxon>
        <taxon>Clunio</taxon>
    </lineage>
</organism>
<evidence type="ECO:0000256" key="6">
    <source>
        <dbReference type="ARBA" id="ARBA00023163"/>
    </source>
</evidence>
<feature type="compositionally biased region" description="Low complexity" evidence="8">
    <location>
        <begin position="198"/>
        <end position="210"/>
    </location>
</feature>
<dbReference type="STRING" id="568069.A0A1J1HG90"/>
<dbReference type="EMBL" id="CVRI01000003">
    <property type="protein sequence ID" value="CRK87007.1"/>
    <property type="molecule type" value="Genomic_DNA"/>
</dbReference>
<evidence type="ECO:0000259" key="9">
    <source>
        <dbReference type="PROSITE" id="PS51057"/>
    </source>
</evidence>
<keyword evidence="11" id="KW-1185">Reference proteome</keyword>
<keyword evidence="4" id="KW-0805">Transcription regulation</keyword>
<dbReference type="InterPro" id="IPR043565">
    <property type="entry name" value="PAX_fam"/>
</dbReference>
<dbReference type="PROSITE" id="PS00034">
    <property type="entry name" value="PAIRED_1"/>
    <property type="match status" value="1"/>
</dbReference>
<dbReference type="PRINTS" id="PR00027">
    <property type="entry name" value="PAIREDBOX"/>
</dbReference>
<evidence type="ECO:0000256" key="2">
    <source>
        <dbReference type="ARBA" id="ARBA00022473"/>
    </source>
</evidence>
<evidence type="ECO:0000256" key="1">
    <source>
        <dbReference type="ARBA" id="ARBA00004123"/>
    </source>
</evidence>
<dbReference type="InterPro" id="IPR009057">
    <property type="entry name" value="Homeodomain-like_sf"/>
</dbReference>
<accession>A0A1J1HG90</accession>
<dbReference type="PROSITE" id="PS51057">
    <property type="entry name" value="PAIRED_2"/>
    <property type="match status" value="1"/>
</dbReference>
<dbReference type="Pfam" id="PF00292">
    <property type="entry name" value="PAX"/>
    <property type="match status" value="1"/>
</dbReference>
<dbReference type="FunFam" id="1.10.10.10:FF:000003">
    <property type="entry name" value="Paired box protein Pax-6"/>
    <property type="match status" value="1"/>
</dbReference>
<name>A0A1J1HG90_9DIPT</name>
<dbReference type="Proteomes" id="UP000183832">
    <property type="component" value="Unassembled WGS sequence"/>
</dbReference>
<dbReference type="CDD" id="cd00131">
    <property type="entry name" value="PAX"/>
    <property type="match status" value="1"/>
</dbReference>
<dbReference type="GO" id="GO:0000978">
    <property type="term" value="F:RNA polymerase II cis-regulatory region sequence-specific DNA binding"/>
    <property type="evidence" value="ECO:0007669"/>
    <property type="project" value="TreeGrafter"/>
</dbReference>
<evidence type="ECO:0000256" key="4">
    <source>
        <dbReference type="ARBA" id="ARBA00023015"/>
    </source>
</evidence>
<evidence type="ECO:0000256" key="5">
    <source>
        <dbReference type="ARBA" id="ARBA00023125"/>
    </source>
</evidence>
<feature type="domain" description="Paired" evidence="9">
    <location>
        <begin position="15"/>
        <end position="160"/>
    </location>
</feature>
<dbReference type="InterPro" id="IPR001523">
    <property type="entry name" value="Paired_dom"/>
</dbReference>
<dbReference type="InterPro" id="IPR036388">
    <property type="entry name" value="WH-like_DNA-bd_sf"/>
</dbReference>
<sequence>MQIDINKVTDNHVQQYGEVNQLGGVFVNVIRNKIAYKSVDLMLSLFQGRPLPNGTRMRIVELARLGIRPCDISRQLRVSHGCVSKILARYHETGSILPGAIGGSKPRVTTPKVVNYIRELKMKDPGIFAWEIRDRLLADGVCDKNNVPSVSSISRILRNKVTNHHHHHHSSAISHSHPHLYNSIYPTYPYGTPPPIKSENSPNTSSSCGSPSPPNNVISRNSHCHHWPPLSHGSITHSVSDILNFNQKFVQPQTSPQLATSQMINSHDPAQNSQNYNYYMYFQSTGMHGNGISTGANL</sequence>
<dbReference type="InterPro" id="IPR043182">
    <property type="entry name" value="PAIRED_DNA-bd_dom"/>
</dbReference>
<evidence type="ECO:0000256" key="7">
    <source>
        <dbReference type="ARBA" id="ARBA00023242"/>
    </source>
</evidence>
<comment type="subcellular location">
    <subcellularLocation>
        <location evidence="1">Nucleus</location>
    </subcellularLocation>
</comment>
<dbReference type="GO" id="GO:0000981">
    <property type="term" value="F:DNA-binding transcription factor activity, RNA polymerase II-specific"/>
    <property type="evidence" value="ECO:0007669"/>
    <property type="project" value="TreeGrafter"/>
</dbReference>
<dbReference type="SUPFAM" id="SSF46689">
    <property type="entry name" value="Homeodomain-like"/>
    <property type="match status" value="1"/>
</dbReference>
<gene>
    <name evidence="10" type="ORF">CLUMA_CG000865</name>
</gene>
<keyword evidence="6" id="KW-0804">Transcription</keyword>
<evidence type="ECO:0000256" key="8">
    <source>
        <dbReference type="SAM" id="MobiDB-lite"/>
    </source>
</evidence>
<protein>
    <submittedName>
        <fullName evidence="10">CLUMA_CG000865, isoform A</fullName>
    </submittedName>
</protein>
<keyword evidence="2" id="KW-0217">Developmental protein</keyword>
<evidence type="ECO:0000313" key="10">
    <source>
        <dbReference type="EMBL" id="CRK87007.1"/>
    </source>
</evidence>
<dbReference type="GO" id="GO:0009791">
    <property type="term" value="P:post-embryonic development"/>
    <property type="evidence" value="ECO:0007669"/>
    <property type="project" value="UniProtKB-ARBA"/>
</dbReference>
<evidence type="ECO:0000313" key="11">
    <source>
        <dbReference type="Proteomes" id="UP000183832"/>
    </source>
</evidence>
<keyword evidence="3" id="KW-0563">Paired box</keyword>